<dbReference type="EMBL" id="CP040602">
    <property type="protein sequence ID" value="QCU89508.1"/>
    <property type="molecule type" value="Genomic_DNA"/>
</dbReference>
<dbReference type="PROSITE" id="PS51900">
    <property type="entry name" value="CB"/>
    <property type="match status" value="1"/>
</dbReference>
<protein>
    <submittedName>
        <fullName evidence="8">DUF4102 domain-containing protein</fullName>
    </submittedName>
</protein>
<evidence type="ECO:0000259" key="7">
    <source>
        <dbReference type="PROSITE" id="PS51900"/>
    </source>
</evidence>
<dbReference type="PANTHER" id="PTHR30629">
    <property type="entry name" value="PROPHAGE INTEGRASE"/>
    <property type="match status" value="1"/>
</dbReference>
<dbReference type="Pfam" id="PF22022">
    <property type="entry name" value="Phage_int_M"/>
    <property type="match status" value="1"/>
</dbReference>
<feature type="domain" description="Core-binding (CB)" evidence="7">
    <location>
        <begin position="106"/>
        <end position="194"/>
    </location>
</feature>
<dbReference type="PROSITE" id="PS51898">
    <property type="entry name" value="TYR_RECOMBINASE"/>
    <property type="match status" value="1"/>
</dbReference>
<proteinExistence type="inferred from homology"/>
<dbReference type="GO" id="GO:0006310">
    <property type="term" value="P:DNA recombination"/>
    <property type="evidence" value="ECO:0007669"/>
    <property type="project" value="UniProtKB-KW"/>
</dbReference>
<keyword evidence="4" id="KW-0233">DNA recombination</keyword>
<dbReference type="InterPro" id="IPR025166">
    <property type="entry name" value="Integrase_DNA_bind_dom"/>
</dbReference>
<dbReference type="Proteomes" id="UP000304864">
    <property type="component" value="Chromosome"/>
</dbReference>
<evidence type="ECO:0000256" key="4">
    <source>
        <dbReference type="ARBA" id="ARBA00023172"/>
    </source>
</evidence>
<dbReference type="Pfam" id="PF13356">
    <property type="entry name" value="Arm-DNA-bind_3"/>
    <property type="match status" value="1"/>
</dbReference>
<dbReference type="KEGG" id="thig:FE785_02080"/>
<dbReference type="InterPro" id="IPR013762">
    <property type="entry name" value="Integrase-like_cat_sf"/>
</dbReference>
<reference evidence="8 9" key="1">
    <citation type="submission" date="2019-05" db="EMBL/GenBank/DDBJ databases">
        <title>Thiomicrorhabdus sediminis sp. nov, a novel sulfur-oxidizing bacterium isolated from coastal sediment.</title>
        <authorList>
            <person name="Liu X."/>
        </authorList>
    </citation>
    <scope>NUCLEOTIDE SEQUENCE [LARGE SCALE GENOMIC DNA]</scope>
    <source>
        <strain evidence="8 9">G1</strain>
    </source>
</reference>
<dbReference type="Gene3D" id="3.30.160.390">
    <property type="entry name" value="Integrase, DNA-binding domain"/>
    <property type="match status" value="1"/>
</dbReference>
<evidence type="ECO:0000256" key="3">
    <source>
        <dbReference type="ARBA" id="ARBA00023125"/>
    </source>
</evidence>
<evidence type="ECO:0000313" key="9">
    <source>
        <dbReference type="Proteomes" id="UP000304864"/>
    </source>
</evidence>
<dbReference type="OrthoDB" id="9795573at2"/>
<gene>
    <name evidence="8" type="ORF">FE785_02080</name>
</gene>
<keyword evidence="9" id="KW-1185">Reference proteome</keyword>
<dbReference type="InterPro" id="IPR011010">
    <property type="entry name" value="DNA_brk_join_enz"/>
</dbReference>
<dbReference type="RefSeq" id="WP_138563934.1">
    <property type="nucleotide sequence ID" value="NZ_CP040602.1"/>
</dbReference>
<dbReference type="InterPro" id="IPR010998">
    <property type="entry name" value="Integrase_recombinase_N"/>
</dbReference>
<dbReference type="Gene3D" id="1.10.150.130">
    <property type="match status" value="1"/>
</dbReference>
<dbReference type="SUPFAM" id="SSF56349">
    <property type="entry name" value="DNA breaking-rejoining enzymes"/>
    <property type="match status" value="1"/>
</dbReference>
<name>A0A4P9K3R4_9GAMM</name>
<dbReference type="CDD" id="cd00801">
    <property type="entry name" value="INT_P4_C"/>
    <property type="match status" value="1"/>
</dbReference>
<dbReference type="GO" id="GO:0015074">
    <property type="term" value="P:DNA integration"/>
    <property type="evidence" value="ECO:0007669"/>
    <property type="project" value="UniProtKB-KW"/>
</dbReference>
<organism evidence="8 9">
    <name type="scientific">Thiomicrorhabdus sediminis</name>
    <dbReference type="NCBI Taxonomy" id="2580412"/>
    <lineage>
        <taxon>Bacteria</taxon>
        <taxon>Pseudomonadati</taxon>
        <taxon>Pseudomonadota</taxon>
        <taxon>Gammaproteobacteria</taxon>
        <taxon>Thiotrichales</taxon>
        <taxon>Piscirickettsiaceae</taxon>
        <taxon>Thiomicrorhabdus</taxon>
    </lineage>
</organism>
<dbReference type="GO" id="GO:0003677">
    <property type="term" value="F:DNA binding"/>
    <property type="evidence" value="ECO:0007669"/>
    <property type="project" value="UniProtKB-UniRule"/>
</dbReference>
<evidence type="ECO:0000256" key="5">
    <source>
        <dbReference type="PROSITE-ProRule" id="PRU01248"/>
    </source>
</evidence>
<dbReference type="Pfam" id="PF00589">
    <property type="entry name" value="Phage_integrase"/>
    <property type="match status" value="1"/>
</dbReference>
<comment type="similarity">
    <text evidence="1">Belongs to the 'phage' integrase family.</text>
</comment>
<feature type="domain" description="Tyr recombinase" evidence="6">
    <location>
        <begin position="218"/>
        <end position="394"/>
    </location>
</feature>
<evidence type="ECO:0000256" key="1">
    <source>
        <dbReference type="ARBA" id="ARBA00008857"/>
    </source>
</evidence>
<dbReference type="PANTHER" id="PTHR30629:SF2">
    <property type="entry name" value="PROPHAGE INTEGRASE INTS-RELATED"/>
    <property type="match status" value="1"/>
</dbReference>
<dbReference type="InterPro" id="IPR038488">
    <property type="entry name" value="Integrase_DNA-bd_sf"/>
</dbReference>
<evidence type="ECO:0000313" key="8">
    <source>
        <dbReference type="EMBL" id="QCU89508.1"/>
    </source>
</evidence>
<keyword evidence="2" id="KW-0229">DNA integration</keyword>
<dbReference type="Gene3D" id="1.10.443.10">
    <property type="entry name" value="Intergrase catalytic core"/>
    <property type="match status" value="1"/>
</dbReference>
<keyword evidence="3 5" id="KW-0238">DNA-binding</keyword>
<dbReference type="InterPro" id="IPR044068">
    <property type="entry name" value="CB"/>
</dbReference>
<dbReference type="InterPro" id="IPR053876">
    <property type="entry name" value="Phage_int_M"/>
</dbReference>
<accession>A0A4P9K3R4</accession>
<evidence type="ECO:0000256" key="2">
    <source>
        <dbReference type="ARBA" id="ARBA00022908"/>
    </source>
</evidence>
<evidence type="ECO:0000259" key="6">
    <source>
        <dbReference type="PROSITE" id="PS51898"/>
    </source>
</evidence>
<dbReference type="InterPro" id="IPR050808">
    <property type="entry name" value="Phage_Integrase"/>
</dbReference>
<dbReference type="AlphaFoldDB" id="A0A4P9K3R4"/>
<dbReference type="InterPro" id="IPR002104">
    <property type="entry name" value="Integrase_catalytic"/>
</dbReference>
<sequence>MPLTDVAIRKAKPNGKVQKLSDGNGLRLEISKAGSKIFKYRFKLHGGDSDFVIGEYPLVSLVEARRLRDEARVLVKQGINPTDFRKQKRAEKNAELAEQVASSELMTFRQLYEEFSEFKTTSFGDRAPDWQLDTLHKHNLRFEKHVFPSLGDKPVVHISEDDLEDCLLAIQEHGTLSNRNKIKTVFNMLFKYAKGKRYIKRDTAKYISDALFVKHEAKHYKHVTTRSELEVVLQKLDGLKATYEVQQCLRLALLLFTRPGETAKLKWSEVDLESRQIIKEPTVMKMKRGFVIPLSRQALSILEDLMPLTSHTDYVFYSPYGTGRSISTESLGNALRRNGVDEINPHGFRHTASTALNEMGFDAEEIELQLSHIIKGTRGVYNKAEKLVQRHKLMQAWADYLERLVGTQGD</sequence>